<accession>A0A8C1U7Q1</accession>
<evidence type="ECO:0000313" key="1">
    <source>
        <dbReference type="Ensembl" id="ENSCCRP00015033483.1"/>
    </source>
</evidence>
<organism evidence="1 2">
    <name type="scientific">Cyprinus carpio</name>
    <name type="common">Common carp</name>
    <dbReference type="NCBI Taxonomy" id="7962"/>
    <lineage>
        <taxon>Eukaryota</taxon>
        <taxon>Metazoa</taxon>
        <taxon>Chordata</taxon>
        <taxon>Craniata</taxon>
        <taxon>Vertebrata</taxon>
        <taxon>Euteleostomi</taxon>
        <taxon>Actinopterygii</taxon>
        <taxon>Neopterygii</taxon>
        <taxon>Teleostei</taxon>
        <taxon>Ostariophysi</taxon>
        <taxon>Cypriniformes</taxon>
        <taxon>Cyprinidae</taxon>
        <taxon>Cyprininae</taxon>
        <taxon>Cyprinus</taxon>
    </lineage>
</organism>
<reference evidence="1" key="1">
    <citation type="submission" date="2025-08" db="UniProtKB">
        <authorList>
            <consortium name="Ensembl"/>
        </authorList>
    </citation>
    <scope>IDENTIFICATION</scope>
</reference>
<sequence length="56" mass="6378">MDRYEDFCARILCELQSEMMHERSCSSAPARGVAHSLICFHGRPLLSPVVSTRHDM</sequence>
<dbReference type="Ensembl" id="ENSCCRT00015034637.1">
    <property type="protein sequence ID" value="ENSCCRP00015033483.1"/>
    <property type="gene ID" value="ENSCCRG00015013938.1"/>
</dbReference>
<dbReference type="Proteomes" id="UP000694700">
    <property type="component" value="Unplaced"/>
</dbReference>
<evidence type="ECO:0000313" key="2">
    <source>
        <dbReference type="Proteomes" id="UP000694700"/>
    </source>
</evidence>
<proteinExistence type="predicted"/>
<protein>
    <submittedName>
        <fullName evidence="1">Uncharacterized protein</fullName>
    </submittedName>
</protein>
<dbReference type="AlphaFoldDB" id="A0A8C1U7Q1"/>
<name>A0A8C1U7Q1_CYPCA</name>